<evidence type="ECO:0000256" key="1">
    <source>
        <dbReference type="SAM" id="MobiDB-lite"/>
    </source>
</evidence>
<feature type="region of interest" description="Disordered" evidence="1">
    <location>
        <begin position="348"/>
        <end position="373"/>
    </location>
</feature>
<evidence type="ECO:0000313" key="3">
    <source>
        <dbReference type="Proteomes" id="UP001189429"/>
    </source>
</evidence>
<proteinExistence type="predicted"/>
<protein>
    <submittedName>
        <fullName evidence="2">Uncharacterized protein</fullName>
    </submittedName>
</protein>
<dbReference type="Proteomes" id="UP001189429">
    <property type="component" value="Unassembled WGS sequence"/>
</dbReference>
<feature type="compositionally biased region" description="Low complexity" evidence="1">
    <location>
        <begin position="273"/>
        <end position="284"/>
    </location>
</feature>
<comment type="caution">
    <text evidence="2">The sequence shown here is derived from an EMBL/GenBank/DDBJ whole genome shotgun (WGS) entry which is preliminary data.</text>
</comment>
<feature type="region of interest" description="Disordered" evidence="1">
    <location>
        <begin position="273"/>
        <end position="316"/>
    </location>
</feature>
<evidence type="ECO:0000313" key="2">
    <source>
        <dbReference type="EMBL" id="CAK0833854.1"/>
    </source>
</evidence>
<feature type="non-terminal residue" evidence="2">
    <location>
        <position position="373"/>
    </location>
</feature>
<feature type="compositionally biased region" description="Low complexity" evidence="1">
    <location>
        <begin position="178"/>
        <end position="205"/>
    </location>
</feature>
<reference evidence="2" key="1">
    <citation type="submission" date="2023-10" db="EMBL/GenBank/DDBJ databases">
        <authorList>
            <person name="Chen Y."/>
            <person name="Shah S."/>
            <person name="Dougan E. K."/>
            <person name="Thang M."/>
            <person name="Chan C."/>
        </authorList>
    </citation>
    <scope>NUCLEOTIDE SEQUENCE [LARGE SCALE GENOMIC DNA]</scope>
</reference>
<feature type="compositionally biased region" description="Low complexity" evidence="1">
    <location>
        <begin position="348"/>
        <end position="357"/>
    </location>
</feature>
<feature type="compositionally biased region" description="Low complexity" evidence="1">
    <location>
        <begin position="140"/>
        <end position="154"/>
    </location>
</feature>
<name>A0ABN9SPT8_9DINO</name>
<feature type="region of interest" description="Disordered" evidence="1">
    <location>
        <begin position="135"/>
        <end position="252"/>
    </location>
</feature>
<dbReference type="EMBL" id="CAUYUJ010012381">
    <property type="protein sequence ID" value="CAK0833854.1"/>
    <property type="molecule type" value="Genomic_DNA"/>
</dbReference>
<gene>
    <name evidence="2" type="ORF">PCOR1329_LOCUS31425</name>
</gene>
<accession>A0ABN9SPT8</accession>
<sequence>MEGCRLQTVGCEASLADLRAELDRRRGTDEEAMQSCLSGVCQELRETQMSQMRALLDHGEKLDACGSKVQEQGSRLEELAATVGELSHCLVDIGSRLRDLKECVSGGGEDKTDFAVLGLRLQALEHLLATKRGQRAGAEDATTPAADQPQQATALEVDLASSSGCSPTRRPPSPVQQSPAEAGELPPGAPAAAAPAEVAVAPSSPRQLAGQAAESERAPGGTSAAGPSGSPASTKTLTPSQATPASAATPCAAAATTAEVRMLGQDFEVAVASDEAAAARSRTAQQPSGAGIGVVRSRSAPLGLQGGSKPQPAAQQKAVACQPVALPWSQRVPTGSYAQGQLLARPAPAAWQHQAPAGTHRAPRGGSPVPLRS</sequence>
<feature type="compositionally biased region" description="Low complexity" evidence="1">
    <location>
        <begin position="218"/>
        <end position="252"/>
    </location>
</feature>
<keyword evidence="3" id="KW-1185">Reference proteome</keyword>
<organism evidence="2 3">
    <name type="scientific">Prorocentrum cordatum</name>
    <dbReference type="NCBI Taxonomy" id="2364126"/>
    <lineage>
        <taxon>Eukaryota</taxon>
        <taxon>Sar</taxon>
        <taxon>Alveolata</taxon>
        <taxon>Dinophyceae</taxon>
        <taxon>Prorocentrales</taxon>
        <taxon>Prorocentraceae</taxon>
        <taxon>Prorocentrum</taxon>
    </lineage>
</organism>